<keyword evidence="8" id="KW-1185">Reference proteome</keyword>
<dbReference type="EMBL" id="JHEH01000010">
    <property type="protein sequence ID" value="KEP69865.1"/>
    <property type="molecule type" value="Genomic_DNA"/>
</dbReference>
<evidence type="ECO:0000256" key="3">
    <source>
        <dbReference type="ARBA" id="ARBA00022989"/>
    </source>
</evidence>
<evidence type="ECO:0000313" key="8">
    <source>
        <dbReference type="Proteomes" id="UP000027725"/>
    </source>
</evidence>
<evidence type="ECO:0000313" key="7">
    <source>
        <dbReference type="EMBL" id="KEP69865.1"/>
    </source>
</evidence>
<keyword evidence="3" id="KW-1133">Transmembrane helix</keyword>
<feature type="signal peptide" evidence="5">
    <location>
        <begin position="1"/>
        <end position="22"/>
    </location>
</feature>
<dbReference type="STRING" id="1185766.SAMN05216224_101645"/>
<dbReference type="AlphaFoldDB" id="A0A074TI87"/>
<evidence type="ECO:0000256" key="5">
    <source>
        <dbReference type="SAM" id="SignalP"/>
    </source>
</evidence>
<evidence type="ECO:0000256" key="2">
    <source>
        <dbReference type="ARBA" id="ARBA00022692"/>
    </source>
</evidence>
<proteinExistence type="predicted"/>
<evidence type="ECO:0000259" key="6">
    <source>
        <dbReference type="Pfam" id="PF13675"/>
    </source>
</evidence>
<sequence>MRLINLLCAVACALSLALPGMAQDRSSEHTAKLRMDIAGRQRLLSQRMTAAACFITLGIDREKQLNILTNTLALYSETLDILQFGSTELGLEANQDRALELILKKNRATWQEFETRATSLRDQARAGEILQTATLFALAKQEPDLLSMSQAVVMTLSDMQTKSEADTGATLEVNLAGRQRMLSQAVVKDICLSAAARSQNADFQKYNKRMRTRLALFSETGVALRRGTISASSKPPPPEVFEALVQAHYAWSDLVYLLEPGIADEALNKLDLLEIANGYEALLPRLHGVVKSYVDA</sequence>
<keyword evidence="2" id="KW-0812">Transmembrane</keyword>
<evidence type="ECO:0000256" key="1">
    <source>
        <dbReference type="ARBA" id="ARBA00004141"/>
    </source>
</evidence>
<keyword evidence="5" id="KW-0732">Signal</keyword>
<reference evidence="7 8" key="1">
    <citation type="submission" date="2014-03" db="EMBL/GenBank/DDBJ databases">
        <title>The draft genome sequence of Thioclava dalianensis DLFJ1-1.</title>
        <authorList>
            <person name="Lai Q."/>
            <person name="Shao Z."/>
        </authorList>
    </citation>
    <scope>NUCLEOTIDE SEQUENCE [LARGE SCALE GENOMIC DNA]</scope>
    <source>
        <strain evidence="7 8">DLFJ1-1</strain>
    </source>
</reference>
<keyword evidence="4" id="KW-0472">Membrane</keyword>
<gene>
    <name evidence="7" type="ORF">DL1_01835</name>
</gene>
<feature type="domain" description="NarX-like N-terminal" evidence="6">
    <location>
        <begin position="172"/>
        <end position="258"/>
    </location>
</feature>
<accession>A0A074TI87</accession>
<dbReference type="GO" id="GO:0016020">
    <property type="term" value="C:membrane"/>
    <property type="evidence" value="ECO:0007669"/>
    <property type="project" value="UniProtKB-SubCell"/>
</dbReference>
<feature type="domain" description="NarX-like N-terminal" evidence="6">
    <location>
        <begin position="36"/>
        <end position="127"/>
    </location>
</feature>
<dbReference type="InterPro" id="IPR029095">
    <property type="entry name" value="NarX-like_N"/>
</dbReference>
<comment type="subcellular location">
    <subcellularLocation>
        <location evidence="1">Membrane</location>
        <topology evidence="1">Multi-pass membrane protein</topology>
    </subcellularLocation>
</comment>
<name>A0A074TI87_9RHOB</name>
<comment type="caution">
    <text evidence="7">The sequence shown here is derived from an EMBL/GenBank/DDBJ whole genome shotgun (WGS) entry which is preliminary data.</text>
</comment>
<dbReference type="Pfam" id="PF13675">
    <property type="entry name" value="PilJ"/>
    <property type="match status" value="2"/>
</dbReference>
<dbReference type="RefSeq" id="WP_038065581.1">
    <property type="nucleotide sequence ID" value="NZ_FOVB01000001.1"/>
</dbReference>
<evidence type="ECO:0000256" key="4">
    <source>
        <dbReference type="ARBA" id="ARBA00023136"/>
    </source>
</evidence>
<organism evidence="7 8">
    <name type="scientific">Thioclava dalianensis</name>
    <dbReference type="NCBI Taxonomy" id="1185766"/>
    <lineage>
        <taxon>Bacteria</taxon>
        <taxon>Pseudomonadati</taxon>
        <taxon>Pseudomonadota</taxon>
        <taxon>Alphaproteobacteria</taxon>
        <taxon>Rhodobacterales</taxon>
        <taxon>Paracoccaceae</taxon>
        <taxon>Thioclava</taxon>
    </lineage>
</organism>
<protein>
    <recommendedName>
        <fullName evidence="6">NarX-like N-terminal domain-containing protein</fullName>
    </recommendedName>
</protein>
<feature type="chain" id="PRO_5001699892" description="NarX-like N-terminal domain-containing protein" evidence="5">
    <location>
        <begin position="23"/>
        <end position="296"/>
    </location>
</feature>
<dbReference type="Proteomes" id="UP000027725">
    <property type="component" value="Unassembled WGS sequence"/>
</dbReference>
<dbReference type="eggNOG" id="COG3850">
    <property type="taxonomic scope" value="Bacteria"/>
</dbReference>